<evidence type="ECO:0000313" key="2">
    <source>
        <dbReference type="Proteomes" id="UP000257109"/>
    </source>
</evidence>
<comment type="caution">
    <text evidence="1">The sequence shown here is derived from an EMBL/GenBank/DDBJ whole genome shotgun (WGS) entry which is preliminary data.</text>
</comment>
<evidence type="ECO:0000313" key="1">
    <source>
        <dbReference type="EMBL" id="RDX70023.1"/>
    </source>
</evidence>
<proteinExistence type="predicted"/>
<reference evidence="1" key="1">
    <citation type="submission" date="2018-05" db="EMBL/GenBank/DDBJ databases">
        <title>Draft genome of Mucuna pruriens seed.</title>
        <authorList>
            <person name="Nnadi N.E."/>
            <person name="Vos R."/>
            <person name="Hasami M.H."/>
            <person name="Devisetty U.K."/>
            <person name="Aguiy J.C."/>
        </authorList>
    </citation>
    <scope>NUCLEOTIDE SEQUENCE [LARGE SCALE GENOMIC DNA]</scope>
    <source>
        <strain evidence="1">JCA_2017</strain>
    </source>
</reference>
<accession>A0A371EVI0</accession>
<feature type="non-terminal residue" evidence="1">
    <location>
        <position position="1"/>
    </location>
</feature>
<protein>
    <submittedName>
        <fullName evidence="1">Uncharacterized protein</fullName>
    </submittedName>
</protein>
<organism evidence="1 2">
    <name type="scientific">Mucuna pruriens</name>
    <name type="common">Velvet bean</name>
    <name type="synonym">Dolichos pruriens</name>
    <dbReference type="NCBI Taxonomy" id="157652"/>
    <lineage>
        <taxon>Eukaryota</taxon>
        <taxon>Viridiplantae</taxon>
        <taxon>Streptophyta</taxon>
        <taxon>Embryophyta</taxon>
        <taxon>Tracheophyta</taxon>
        <taxon>Spermatophyta</taxon>
        <taxon>Magnoliopsida</taxon>
        <taxon>eudicotyledons</taxon>
        <taxon>Gunneridae</taxon>
        <taxon>Pentapetalae</taxon>
        <taxon>rosids</taxon>
        <taxon>fabids</taxon>
        <taxon>Fabales</taxon>
        <taxon>Fabaceae</taxon>
        <taxon>Papilionoideae</taxon>
        <taxon>50 kb inversion clade</taxon>
        <taxon>NPAAA clade</taxon>
        <taxon>indigoferoid/millettioid clade</taxon>
        <taxon>Phaseoleae</taxon>
        <taxon>Mucuna</taxon>
    </lineage>
</organism>
<dbReference type="EMBL" id="QJKJ01011870">
    <property type="protein sequence ID" value="RDX70023.1"/>
    <property type="molecule type" value="Genomic_DNA"/>
</dbReference>
<name>A0A371EVI0_MUCPR</name>
<sequence>MIISTVEEEEIIEVEVEKNIEEEDMTISIKEETTTSFHIVKEEMKIILVLPIEEDDCSNHMCGKHELFSTLNEAVKSTYFDSIINRLDLHHNLLSMKQLLKKCYTMQIHYDYFMLINKNGIFIAK</sequence>
<dbReference type="AlphaFoldDB" id="A0A371EVI0"/>
<gene>
    <name evidence="1" type="ORF">CR513_50785</name>
</gene>
<dbReference type="OrthoDB" id="2015125at2759"/>
<dbReference type="Proteomes" id="UP000257109">
    <property type="component" value="Unassembled WGS sequence"/>
</dbReference>
<keyword evidence="2" id="KW-1185">Reference proteome</keyword>